<sequence>MKTLGIITAGAAAAVALVAVAVGIRSIPDIRRYLHIRSM</sequence>
<feature type="transmembrane region" description="Helical" evidence="1">
    <location>
        <begin position="6"/>
        <end position="27"/>
    </location>
</feature>
<keyword evidence="1" id="KW-0472">Membrane</keyword>
<keyword evidence="1" id="KW-1133">Transmembrane helix</keyword>
<keyword evidence="1" id="KW-0812">Transmembrane</keyword>
<evidence type="ECO:0000313" key="2">
    <source>
        <dbReference type="EMBL" id="MFD0628669.1"/>
    </source>
</evidence>
<protein>
    <submittedName>
        <fullName evidence="2">DUF6893 family small protein</fullName>
    </submittedName>
</protein>
<keyword evidence="3" id="KW-1185">Reference proteome</keyword>
<reference evidence="3" key="1">
    <citation type="journal article" date="2019" name="Int. J. Syst. Evol. Microbiol.">
        <title>The Global Catalogue of Microorganisms (GCM) 10K type strain sequencing project: providing services to taxonomists for standard genome sequencing and annotation.</title>
        <authorList>
            <consortium name="The Broad Institute Genomics Platform"/>
            <consortium name="The Broad Institute Genome Sequencing Center for Infectious Disease"/>
            <person name="Wu L."/>
            <person name="Ma J."/>
        </authorList>
    </citation>
    <scope>NUCLEOTIDE SEQUENCE [LARGE SCALE GENOMIC DNA]</scope>
    <source>
        <strain evidence="3">JCM 12607</strain>
    </source>
</reference>
<accession>A0ABW2XA06</accession>
<comment type="caution">
    <text evidence="2">The sequence shown here is derived from an EMBL/GenBank/DDBJ whole genome shotgun (WGS) entry which is preliminary data.</text>
</comment>
<proteinExistence type="predicted"/>
<organism evidence="2 3">
    <name type="scientific">Streptomyces sanglieri</name>
    <dbReference type="NCBI Taxonomy" id="193460"/>
    <lineage>
        <taxon>Bacteria</taxon>
        <taxon>Bacillati</taxon>
        <taxon>Actinomycetota</taxon>
        <taxon>Actinomycetes</taxon>
        <taxon>Kitasatosporales</taxon>
        <taxon>Streptomycetaceae</taxon>
        <taxon>Streptomyces</taxon>
    </lineage>
</organism>
<evidence type="ECO:0000313" key="3">
    <source>
        <dbReference type="Proteomes" id="UP001596915"/>
    </source>
</evidence>
<dbReference type="Proteomes" id="UP001596915">
    <property type="component" value="Unassembled WGS sequence"/>
</dbReference>
<evidence type="ECO:0000256" key="1">
    <source>
        <dbReference type="SAM" id="Phobius"/>
    </source>
</evidence>
<name>A0ABW2XA06_9ACTN</name>
<gene>
    <name evidence="2" type="ORF">ACFQ2K_44665</name>
</gene>
<dbReference type="InterPro" id="IPR054188">
    <property type="entry name" value="DUF6893"/>
</dbReference>
<dbReference type="Pfam" id="PF21833">
    <property type="entry name" value="DUF6893"/>
    <property type="match status" value="1"/>
</dbReference>
<dbReference type="EMBL" id="JBHTGL010000008">
    <property type="protein sequence ID" value="MFD0628669.1"/>
    <property type="molecule type" value="Genomic_DNA"/>
</dbReference>